<reference evidence="2 3" key="1">
    <citation type="submission" date="2018-06" db="EMBL/GenBank/DDBJ databases">
        <authorList>
            <person name="Zhirakovskaya E."/>
        </authorList>
    </citation>
    <scope>NUCLEOTIDE SEQUENCE [LARGE SCALE GENOMIC DNA]</scope>
    <source>
        <strain evidence="2 3">LY3</strain>
    </source>
</reference>
<evidence type="ECO:0000313" key="2">
    <source>
        <dbReference type="EMBL" id="RAI70927.1"/>
    </source>
</evidence>
<feature type="coiled-coil region" evidence="1">
    <location>
        <begin position="356"/>
        <end position="404"/>
    </location>
</feature>
<name>A0A327N6P8_PSEFL</name>
<sequence>MKISSIHVYSHDGQRRDVNFEVDGLNIITGRSSTGKSALSDIIEYCMGQSNFNVSDGVIQDKVSWFAVIYQFPDVQVLVAKPAPRSGGASCSLAMTRTGEFVQPPEFSELVVNTDDIAVTSLLSRQLGIPENRTEVAEEDTRNSYEASIKHSYYYLFQRQGLVTNKDQLFYRQNEPFQPQAIKDTLPILLGASTNERYELQTRLRTAQRDLRAQAKLLEQAKQAVGNNRNQAIALLTEAKAVGILPQESPIGEVEGIITALKTAAQWTPAKPQAQPEDKVPKLEAELAKLRKTKREIKSKIEAGQVFERRAGGFQSEASEHIDRLLSIKSLPKNATTGEWQWPFAENNLAMDTPIAQALIGELASLEAEMQTVMGQRPQIQGYLAEENQRLQDTTKSIVEKEAELTAAIAASTVLANAQKQSDAAKHVVGRISFFLEGFVPDNSLKQQEADYRRREMRVQDLEKALADVDVDDRLASIMNSISAQFNLYNKRFESEFSAYPARFDLKKLTIIFDRPERSVPMARTGGGENYLAYHLSALLALHWYCAKSNRPMPRFLLIDQPTQVYFPSEESYKAIDGTVLNTEQSDADMDSVRKLFNLLYQFTVEDVPGFQIIITEHANLRDDWFQKSLVEAPWSKPPALVPEGWPLKGEVTL</sequence>
<gene>
    <name evidence="2" type="ORF">DOZ80_10705</name>
</gene>
<evidence type="ECO:0000256" key="1">
    <source>
        <dbReference type="SAM" id="Coils"/>
    </source>
</evidence>
<protein>
    <submittedName>
        <fullName evidence="2">DUF3732 domain-containing protein</fullName>
    </submittedName>
</protein>
<dbReference type="InterPro" id="IPR022205">
    <property type="entry name" value="DUF3732"/>
</dbReference>
<organism evidence="2 3">
    <name type="scientific">Pseudomonas fluorescens</name>
    <dbReference type="NCBI Taxonomy" id="294"/>
    <lineage>
        <taxon>Bacteria</taxon>
        <taxon>Pseudomonadati</taxon>
        <taxon>Pseudomonadota</taxon>
        <taxon>Gammaproteobacteria</taxon>
        <taxon>Pseudomonadales</taxon>
        <taxon>Pseudomonadaceae</taxon>
        <taxon>Pseudomonas</taxon>
    </lineage>
</organism>
<keyword evidence="1" id="KW-0175">Coiled coil</keyword>
<comment type="caution">
    <text evidence="2">The sequence shown here is derived from an EMBL/GenBank/DDBJ whole genome shotgun (WGS) entry which is preliminary data.</text>
</comment>
<dbReference type="RefSeq" id="WP_111282536.1">
    <property type="nucleotide sequence ID" value="NZ_QLIN01000003.1"/>
</dbReference>
<proteinExistence type="predicted"/>
<accession>A0A327N6P8</accession>
<dbReference type="EMBL" id="QLIN01000003">
    <property type="protein sequence ID" value="RAI70927.1"/>
    <property type="molecule type" value="Genomic_DNA"/>
</dbReference>
<dbReference type="Pfam" id="PF12532">
    <property type="entry name" value="DUF3732"/>
    <property type="match status" value="1"/>
</dbReference>
<dbReference type="AlphaFoldDB" id="A0A327N6P8"/>
<dbReference type="Proteomes" id="UP000249493">
    <property type="component" value="Unassembled WGS sequence"/>
</dbReference>
<evidence type="ECO:0000313" key="3">
    <source>
        <dbReference type="Proteomes" id="UP000249493"/>
    </source>
</evidence>